<protein>
    <submittedName>
        <fullName evidence="1">Uncharacterized protein</fullName>
    </submittedName>
</protein>
<name>A0A382XS43_9ZZZZ</name>
<dbReference type="EMBL" id="UINC01169628">
    <property type="protein sequence ID" value="SVD73261.1"/>
    <property type="molecule type" value="Genomic_DNA"/>
</dbReference>
<sequence>MDLFPKDRVEFILKDRDTESAIIKRRIYLAGLF</sequence>
<feature type="non-terminal residue" evidence="1">
    <location>
        <position position="33"/>
    </location>
</feature>
<evidence type="ECO:0000313" key="1">
    <source>
        <dbReference type="EMBL" id="SVD73261.1"/>
    </source>
</evidence>
<gene>
    <name evidence="1" type="ORF">METZ01_LOCUS426115</name>
</gene>
<accession>A0A382XS43</accession>
<dbReference type="AlphaFoldDB" id="A0A382XS43"/>
<reference evidence="1" key="1">
    <citation type="submission" date="2018-05" db="EMBL/GenBank/DDBJ databases">
        <authorList>
            <person name="Lanie J.A."/>
            <person name="Ng W.-L."/>
            <person name="Kazmierczak K.M."/>
            <person name="Andrzejewski T.M."/>
            <person name="Davidsen T.M."/>
            <person name="Wayne K.J."/>
            <person name="Tettelin H."/>
            <person name="Glass J.I."/>
            <person name="Rusch D."/>
            <person name="Podicherti R."/>
            <person name="Tsui H.-C.T."/>
            <person name="Winkler M.E."/>
        </authorList>
    </citation>
    <scope>NUCLEOTIDE SEQUENCE</scope>
</reference>
<proteinExistence type="predicted"/>
<organism evidence="1">
    <name type="scientific">marine metagenome</name>
    <dbReference type="NCBI Taxonomy" id="408172"/>
    <lineage>
        <taxon>unclassified sequences</taxon>
        <taxon>metagenomes</taxon>
        <taxon>ecological metagenomes</taxon>
    </lineage>
</organism>